<organism evidence="2 3">
    <name type="scientific">Colletotrichum chlorophyti</name>
    <dbReference type="NCBI Taxonomy" id="708187"/>
    <lineage>
        <taxon>Eukaryota</taxon>
        <taxon>Fungi</taxon>
        <taxon>Dikarya</taxon>
        <taxon>Ascomycota</taxon>
        <taxon>Pezizomycotina</taxon>
        <taxon>Sordariomycetes</taxon>
        <taxon>Hypocreomycetidae</taxon>
        <taxon>Glomerellales</taxon>
        <taxon>Glomerellaceae</taxon>
        <taxon>Colletotrichum</taxon>
    </lineage>
</organism>
<dbReference type="EMBL" id="MPGH01000240">
    <property type="protein sequence ID" value="OLN81854.1"/>
    <property type="molecule type" value="Genomic_DNA"/>
</dbReference>
<dbReference type="AlphaFoldDB" id="A0A1Q8RCE5"/>
<dbReference type="OrthoDB" id="5294021at2759"/>
<comment type="caution">
    <text evidence="2">The sequence shown here is derived from an EMBL/GenBank/DDBJ whole genome shotgun (WGS) entry which is preliminary data.</text>
</comment>
<feature type="compositionally biased region" description="Low complexity" evidence="1">
    <location>
        <begin position="123"/>
        <end position="135"/>
    </location>
</feature>
<dbReference type="Proteomes" id="UP000186583">
    <property type="component" value="Unassembled WGS sequence"/>
</dbReference>
<name>A0A1Q8RCE5_9PEZI</name>
<gene>
    <name evidence="2" type="ORF">CCHL11_07007</name>
</gene>
<feature type="compositionally biased region" description="Polar residues" evidence="1">
    <location>
        <begin position="100"/>
        <end position="110"/>
    </location>
</feature>
<sequence length="615" mass="68330">MEEPRQRLVVASSESPTKPEIDEDWEDVADNYSVVSLPTSDDEPEEPKVTSPPASQPLEPPPTYDESRASFRRKLPSQAPQAPRWPNETAQAPPYPAKTAVTTTVSSQQPFKPIPRPDSTELQQSPQNSPSSISPTPKGAVPIGRATTTRDAADPPRLPNAEATMIGTTDGHKSRSSTGPSAADAVTASDDDDAGLLAVLGAPLRRQPSPLTPLTTQRPKPPTPLETQLRARKLSEEKWDFDTLMRQFGNLETSPTNEEEASSDHQRGILSEYLELDESATNPVVVHKRLESLGECTASTLRRVTRDLAEFDHATVVADTCQSLLTQINELRPILAEYASHHERSNGAPADIPLDPSLSLWITSLKSILSNVRSHRKAWLSRAPLVRERMQTALENSVIWLSDHNKQMNEFLPIIRVDFNDFRTNNMSFPTQTVDDADISRTGFTRTRPTDRVARIRTAMYSLKDQIHGAIVALNDSQSSLTHPASKTASDVIMSLGSTFNAATLALTNNGSEWIDSDLGRAQLGLLSHAEFSSLDPATLQDFAMRLRQISDLIRIDPNERHQWTQDMLQRHNAWVLLDQHQLDALENIASILKEMMMPDHMKTKTEFDHFLKEL</sequence>
<protein>
    <submittedName>
        <fullName evidence="2">Uncharacterized protein</fullName>
    </submittedName>
</protein>
<evidence type="ECO:0000256" key="1">
    <source>
        <dbReference type="SAM" id="MobiDB-lite"/>
    </source>
</evidence>
<proteinExistence type="predicted"/>
<feature type="region of interest" description="Disordered" evidence="1">
    <location>
        <begin position="1"/>
        <end position="190"/>
    </location>
</feature>
<accession>A0A1Q8RCE5</accession>
<keyword evidence="3" id="KW-1185">Reference proteome</keyword>
<reference evidence="2 3" key="1">
    <citation type="submission" date="2016-11" db="EMBL/GenBank/DDBJ databases">
        <title>Draft Genome Assembly of Colletotrichum chlorophyti a pathogen of herbaceous plants.</title>
        <authorList>
            <person name="Gan P."/>
            <person name="Narusaka M."/>
            <person name="Tsushima A."/>
            <person name="Narusaka Y."/>
            <person name="Takano Y."/>
            <person name="Shirasu K."/>
        </authorList>
    </citation>
    <scope>NUCLEOTIDE SEQUENCE [LARGE SCALE GENOMIC DNA]</scope>
    <source>
        <strain evidence="2 3">NTL11</strain>
    </source>
</reference>
<feature type="compositionally biased region" description="Pro residues" evidence="1">
    <location>
        <begin position="54"/>
        <end position="63"/>
    </location>
</feature>
<evidence type="ECO:0000313" key="2">
    <source>
        <dbReference type="EMBL" id="OLN81854.1"/>
    </source>
</evidence>
<feature type="region of interest" description="Disordered" evidence="1">
    <location>
        <begin position="205"/>
        <end position="227"/>
    </location>
</feature>
<evidence type="ECO:0000313" key="3">
    <source>
        <dbReference type="Proteomes" id="UP000186583"/>
    </source>
</evidence>